<evidence type="ECO:0000256" key="2">
    <source>
        <dbReference type="SAM" id="Phobius"/>
    </source>
</evidence>
<accession>A0A922CQB4</accession>
<proteinExistence type="predicted"/>
<reference evidence="3" key="2">
    <citation type="submission" date="2020-12" db="EMBL/GenBank/DDBJ databases">
        <authorList>
            <person name="Kanost M."/>
        </authorList>
    </citation>
    <scope>NUCLEOTIDE SEQUENCE</scope>
</reference>
<evidence type="ECO:0000313" key="4">
    <source>
        <dbReference type="Proteomes" id="UP000791440"/>
    </source>
</evidence>
<feature type="transmembrane region" description="Helical" evidence="2">
    <location>
        <begin position="174"/>
        <end position="199"/>
    </location>
</feature>
<comment type="caution">
    <text evidence="3">The sequence shown here is derived from an EMBL/GenBank/DDBJ whole genome shotgun (WGS) entry which is preliminary data.</text>
</comment>
<protein>
    <submittedName>
        <fullName evidence="3">Uncharacterized protein</fullName>
    </submittedName>
</protein>
<dbReference type="AlphaFoldDB" id="A0A922CQB4"/>
<keyword evidence="4" id="KW-1185">Reference proteome</keyword>
<gene>
    <name evidence="3" type="ORF">O3G_MSEX008659</name>
</gene>
<feature type="compositionally biased region" description="Basic and acidic residues" evidence="1">
    <location>
        <begin position="28"/>
        <end position="45"/>
    </location>
</feature>
<dbReference type="OrthoDB" id="7484912at2759"/>
<feature type="compositionally biased region" description="Low complexity" evidence="1">
    <location>
        <begin position="46"/>
        <end position="58"/>
    </location>
</feature>
<keyword evidence="2" id="KW-0472">Membrane</keyword>
<keyword evidence="2" id="KW-1133">Transmembrane helix</keyword>
<dbReference type="Proteomes" id="UP000791440">
    <property type="component" value="Unassembled WGS sequence"/>
</dbReference>
<sequence length="237" mass="26979">MEPNKNDAVKLPDMIMCGDHPSFTKTELNAKESKIEANRDKEKNTMSRTRISPTSSRTEAGEPRTRAASEHALRLLAARRRVRSLEVVQRPDVSIATGNRTLVQAALGTFRWPPYLLAVWVLVLVLTHVLHCLVGLLERALPSLRKFCQYFRAWAEDSWRTETDLNHRLYPMGLACLTGLLYTLYFGLYALYCIAVWAIEPLCSEMENKHSSSIIEEPKITNYVEEVNSKVNSSIKQ</sequence>
<dbReference type="EMBL" id="JH668465">
    <property type="protein sequence ID" value="KAG6454354.1"/>
    <property type="molecule type" value="Genomic_DNA"/>
</dbReference>
<evidence type="ECO:0000313" key="3">
    <source>
        <dbReference type="EMBL" id="KAG6454354.1"/>
    </source>
</evidence>
<reference evidence="3" key="1">
    <citation type="journal article" date="2016" name="Insect Biochem. Mol. Biol.">
        <title>Multifaceted biological insights from a draft genome sequence of the tobacco hornworm moth, Manduca sexta.</title>
        <authorList>
            <person name="Kanost M.R."/>
            <person name="Arrese E.L."/>
            <person name="Cao X."/>
            <person name="Chen Y.R."/>
            <person name="Chellapilla S."/>
            <person name="Goldsmith M.R."/>
            <person name="Grosse-Wilde E."/>
            <person name="Heckel D.G."/>
            <person name="Herndon N."/>
            <person name="Jiang H."/>
            <person name="Papanicolaou A."/>
            <person name="Qu J."/>
            <person name="Soulages J.L."/>
            <person name="Vogel H."/>
            <person name="Walters J."/>
            <person name="Waterhouse R.M."/>
            <person name="Ahn S.J."/>
            <person name="Almeida F.C."/>
            <person name="An C."/>
            <person name="Aqrawi P."/>
            <person name="Bretschneider A."/>
            <person name="Bryant W.B."/>
            <person name="Bucks S."/>
            <person name="Chao H."/>
            <person name="Chevignon G."/>
            <person name="Christen J.M."/>
            <person name="Clarke D.F."/>
            <person name="Dittmer N.T."/>
            <person name="Ferguson L.C.F."/>
            <person name="Garavelou S."/>
            <person name="Gordon K.H.J."/>
            <person name="Gunaratna R.T."/>
            <person name="Han Y."/>
            <person name="Hauser F."/>
            <person name="He Y."/>
            <person name="Heidel-Fischer H."/>
            <person name="Hirsh A."/>
            <person name="Hu Y."/>
            <person name="Jiang H."/>
            <person name="Kalra D."/>
            <person name="Klinner C."/>
            <person name="Konig C."/>
            <person name="Kovar C."/>
            <person name="Kroll A.R."/>
            <person name="Kuwar S.S."/>
            <person name="Lee S.L."/>
            <person name="Lehman R."/>
            <person name="Li K."/>
            <person name="Li Z."/>
            <person name="Liang H."/>
            <person name="Lovelace S."/>
            <person name="Lu Z."/>
            <person name="Mansfield J.H."/>
            <person name="McCulloch K.J."/>
            <person name="Mathew T."/>
            <person name="Morton B."/>
            <person name="Muzny D.M."/>
            <person name="Neunemann D."/>
            <person name="Ongeri F."/>
            <person name="Pauchet Y."/>
            <person name="Pu L.L."/>
            <person name="Pyrousis I."/>
            <person name="Rao X.J."/>
            <person name="Redding A."/>
            <person name="Roesel C."/>
            <person name="Sanchez-Gracia A."/>
            <person name="Schaack S."/>
            <person name="Shukla A."/>
            <person name="Tetreau G."/>
            <person name="Wang Y."/>
            <person name="Xiong G.H."/>
            <person name="Traut W."/>
            <person name="Walsh T.K."/>
            <person name="Worley K.C."/>
            <person name="Wu D."/>
            <person name="Wu W."/>
            <person name="Wu Y.Q."/>
            <person name="Zhang X."/>
            <person name="Zou Z."/>
            <person name="Zucker H."/>
            <person name="Briscoe A.D."/>
            <person name="Burmester T."/>
            <person name="Clem R.J."/>
            <person name="Feyereisen R."/>
            <person name="Grimmelikhuijzen C.J.P."/>
            <person name="Hamodrakas S.J."/>
            <person name="Hansson B.S."/>
            <person name="Huguet E."/>
            <person name="Jermiin L.S."/>
            <person name="Lan Q."/>
            <person name="Lehman H.K."/>
            <person name="Lorenzen M."/>
            <person name="Merzendorfer H."/>
            <person name="Michalopoulos I."/>
            <person name="Morton D.B."/>
            <person name="Muthukrishnan S."/>
            <person name="Oakeshott J.G."/>
            <person name="Palmer W."/>
            <person name="Park Y."/>
            <person name="Passarelli A.L."/>
            <person name="Rozas J."/>
            <person name="Schwartz L.M."/>
            <person name="Smith W."/>
            <person name="Southgate A."/>
            <person name="Vilcinskas A."/>
            <person name="Vogt R."/>
            <person name="Wang P."/>
            <person name="Werren J."/>
            <person name="Yu X.Q."/>
            <person name="Zhou J.J."/>
            <person name="Brown S.J."/>
            <person name="Scherer S.E."/>
            <person name="Richards S."/>
            <person name="Blissard G.W."/>
        </authorList>
    </citation>
    <scope>NUCLEOTIDE SEQUENCE</scope>
</reference>
<name>A0A922CQB4_MANSE</name>
<feature type="region of interest" description="Disordered" evidence="1">
    <location>
        <begin position="28"/>
        <end position="66"/>
    </location>
</feature>
<keyword evidence="2" id="KW-0812">Transmembrane</keyword>
<feature type="transmembrane region" description="Helical" evidence="2">
    <location>
        <begin position="115"/>
        <end position="137"/>
    </location>
</feature>
<evidence type="ECO:0000256" key="1">
    <source>
        <dbReference type="SAM" id="MobiDB-lite"/>
    </source>
</evidence>
<organism evidence="3 4">
    <name type="scientific">Manduca sexta</name>
    <name type="common">Tobacco hawkmoth</name>
    <name type="synonym">Tobacco hornworm</name>
    <dbReference type="NCBI Taxonomy" id="7130"/>
    <lineage>
        <taxon>Eukaryota</taxon>
        <taxon>Metazoa</taxon>
        <taxon>Ecdysozoa</taxon>
        <taxon>Arthropoda</taxon>
        <taxon>Hexapoda</taxon>
        <taxon>Insecta</taxon>
        <taxon>Pterygota</taxon>
        <taxon>Neoptera</taxon>
        <taxon>Endopterygota</taxon>
        <taxon>Lepidoptera</taxon>
        <taxon>Glossata</taxon>
        <taxon>Ditrysia</taxon>
        <taxon>Bombycoidea</taxon>
        <taxon>Sphingidae</taxon>
        <taxon>Sphinginae</taxon>
        <taxon>Sphingini</taxon>
        <taxon>Manduca</taxon>
    </lineage>
</organism>